<evidence type="ECO:0000313" key="5">
    <source>
        <dbReference type="Proteomes" id="UP000295198"/>
    </source>
</evidence>
<dbReference type="SUPFAM" id="SSF51261">
    <property type="entry name" value="Duplicated hybrid motif"/>
    <property type="match status" value="1"/>
</dbReference>
<keyword evidence="1" id="KW-0175">Coiled coil</keyword>
<dbReference type="InterPro" id="IPR016047">
    <property type="entry name" value="M23ase_b-sheet_dom"/>
</dbReference>
<sequence length="300" mass="31426">MGNHRATRRRSGDVAGTSARADASSASSQTVTQTTSRTSAGKRRAVKHAAPRGSFLRKMPSAPILLGVAALAVSSFGAISMGDDLIDDDGHRLVQANALTGTSVVSSSSAAEERRLAVSRDSRRDALEDASAEQLQQAAEAQAQQRNAELAKLAKSAEKQAAKLKLNAWHLPVADIAYHLTAGFGESSGLWAHTHTGLDFAADTGTPIMSVTNGTVTEVGYDGSYGNKVVITTDEGEEFWYCHMNEFGASVGDVVRGGQVIGYVGSTGNVTGPHLHLEYRPGAGDPVDPYDALIAHGLNP</sequence>
<feature type="region of interest" description="Disordered" evidence="2">
    <location>
        <begin position="1"/>
        <end position="54"/>
    </location>
</feature>
<protein>
    <submittedName>
        <fullName evidence="4">M23 family metallopeptidase</fullName>
    </submittedName>
</protein>
<dbReference type="RefSeq" id="WP_134720380.1">
    <property type="nucleotide sequence ID" value="NZ_SDKM01000042.1"/>
</dbReference>
<feature type="domain" description="M23ase beta-sheet core" evidence="3">
    <location>
        <begin position="194"/>
        <end position="289"/>
    </location>
</feature>
<comment type="caution">
    <text evidence="4">The sequence shown here is derived from an EMBL/GenBank/DDBJ whole genome shotgun (WGS) entry which is preliminary data.</text>
</comment>
<evidence type="ECO:0000259" key="3">
    <source>
        <dbReference type="Pfam" id="PF01551"/>
    </source>
</evidence>
<evidence type="ECO:0000313" key="4">
    <source>
        <dbReference type="EMBL" id="RYP82768.1"/>
    </source>
</evidence>
<dbReference type="Proteomes" id="UP000295198">
    <property type="component" value="Unassembled WGS sequence"/>
</dbReference>
<dbReference type="PANTHER" id="PTHR21666:SF270">
    <property type="entry name" value="MUREIN HYDROLASE ACTIVATOR ENVC"/>
    <property type="match status" value="1"/>
</dbReference>
<dbReference type="Pfam" id="PF01551">
    <property type="entry name" value="Peptidase_M23"/>
    <property type="match status" value="1"/>
</dbReference>
<dbReference type="GO" id="GO:0004222">
    <property type="term" value="F:metalloendopeptidase activity"/>
    <property type="evidence" value="ECO:0007669"/>
    <property type="project" value="TreeGrafter"/>
</dbReference>
<gene>
    <name evidence="4" type="ORF">EKO23_20985</name>
</gene>
<evidence type="ECO:0000256" key="2">
    <source>
        <dbReference type="SAM" id="MobiDB-lite"/>
    </source>
</evidence>
<dbReference type="InterPro" id="IPR011055">
    <property type="entry name" value="Dup_hybrid_motif"/>
</dbReference>
<dbReference type="OrthoDB" id="1099523at2"/>
<dbReference type="EMBL" id="SDKM01000042">
    <property type="protein sequence ID" value="RYP82768.1"/>
    <property type="molecule type" value="Genomic_DNA"/>
</dbReference>
<accession>A0A4Q4Z5P8</accession>
<dbReference type="CDD" id="cd12797">
    <property type="entry name" value="M23_peptidase"/>
    <property type="match status" value="1"/>
</dbReference>
<feature type="compositionally biased region" description="Low complexity" evidence="2">
    <location>
        <begin position="15"/>
        <end position="39"/>
    </location>
</feature>
<dbReference type="Gene3D" id="2.70.70.10">
    <property type="entry name" value="Glucose Permease (Domain IIA)"/>
    <property type="match status" value="1"/>
</dbReference>
<dbReference type="PANTHER" id="PTHR21666">
    <property type="entry name" value="PEPTIDASE-RELATED"/>
    <property type="match status" value="1"/>
</dbReference>
<evidence type="ECO:0000256" key="1">
    <source>
        <dbReference type="SAM" id="Coils"/>
    </source>
</evidence>
<dbReference type="InterPro" id="IPR050570">
    <property type="entry name" value="Cell_wall_metabolism_enzyme"/>
</dbReference>
<proteinExistence type="predicted"/>
<feature type="coiled-coil region" evidence="1">
    <location>
        <begin position="124"/>
        <end position="167"/>
    </location>
</feature>
<reference evidence="4 5" key="1">
    <citation type="submission" date="2019-01" db="EMBL/GenBank/DDBJ databases">
        <title>Nocardioides guangzhouensis sp. nov., an actinobacterium isolated from soil.</title>
        <authorList>
            <person name="Fu Y."/>
            <person name="Cai Y."/>
            <person name="Lin Z."/>
            <person name="Chen P."/>
        </authorList>
    </citation>
    <scope>NUCLEOTIDE SEQUENCE [LARGE SCALE GENOMIC DNA]</scope>
    <source>
        <strain evidence="4 5">130</strain>
    </source>
</reference>
<organism evidence="4 5">
    <name type="scientific">Nocardioides guangzhouensis</name>
    <dbReference type="NCBI Taxonomy" id="2497878"/>
    <lineage>
        <taxon>Bacteria</taxon>
        <taxon>Bacillati</taxon>
        <taxon>Actinomycetota</taxon>
        <taxon>Actinomycetes</taxon>
        <taxon>Propionibacteriales</taxon>
        <taxon>Nocardioidaceae</taxon>
        <taxon>Nocardioides</taxon>
    </lineage>
</organism>
<name>A0A4Q4Z5P8_9ACTN</name>
<dbReference type="AlphaFoldDB" id="A0A4Q4Z5P8"/>
<feature type="compositionally biased region" description="Basic residues" evidence="2">
    <location>
        <begin position="40"/>
        <end position="50"/>
    </location>
</feature>
<keyword evidence="5" id="KW-1185">Reference proteome</keyword>